<evidence type="ECO:0000259" key="1">
    <source>
        <dbReference type="Pfam" id="PF19789"/>
    </source>
</evidence>
<sequence>MTYNITLTANHQSLTAEYLPLAAESVQYLTAKVVCETEDWTGREIKAMFGQGCTVHEITVTDGEITAKQQLNLTAGDWCVWLVGNSARDGEVIPRITTNVAHISVAPTGGTEGNPFPAIPPTAEEQLRADMGNLADLTTEDKSSLVAAINEAAASGGAADAVTYTPQTLTVEQQAQARTNIGAYTKPASGIPKSDLADDVQTSLAKADTAISLGLTATTPGQIIKVKAVQDGKPTEWKAVNPDYTLTVTVSTQDGVTVTGQTVTVRAGDADGPVYGTAEYNGQPVSFRVADGFAYYVEVTDNLAAHFKPTTVKGVINNANAAVTLLYNDFRTIKTAPDIQAALNADMDLTDLVGQQITCQRGNDTLSWDVVDYDSTAKVVTLCTHDVLPDNMQFELPQALMYCEDGLAAGSYTFKWNSVQCYFTLTQAIPAGGQLRATDSEYQTYASQSATAQIESGTVSTDVIDGATNLGQTGTGNLNHHDRVNYGSNNFGESGILQWLNSNSPANTPMPRLTKFSRPYVPTKAGFKAGLDADFLVCIQDTVWECNANDKYECPAFLGGVAQKGTPYTVTAKFALASEIEAFGEYGGVQDGSTVWDLYVGAEATDRIKYYNNTAQRWWLRSPFWNNAFYARDVSTSGAGGSNLTNRSVGVAVACKITKSA</sequence>
<protein>
    <recommendedName>
        <fullName evidence="1">DUF6273 domain-containing protein</fullName>
    </recommendedName>
</protein>
<feature type="domain" description="DUF6273" evidence="1">
    <location>
        <begin position="482"/>
        <end position="657"/>
    </location>
</feature>
<name>A0A8S5MXG4_9CAUD</name>
<reference evidence="2" key="1">
    <citation type="journal article" date="2021" name="Proc. Natl. Acad. Sci. U.S.A.">
        <title>A Catalog of Tens of Thousands of Viruses from Human Metagenomes Reveals Hidden Associations with Chronic Diseases.</title>
        <authorList>
            <person name="Tisza M.J."/>
            <person name="Buck C.B."/>
        </authorList>
    </citation>
    <scope>NUCLEOTIDE SEQUENCE</scope>
    <source>
        <strain evidence="2">Ct91l7</strain>
    </source>
</reference>
<accession>A0A8S5MXG4</accession>
<dbReference type="InterPro" id="IPR046240">
    <property type="entry name" value="DUF6273"/>
</dbReference>
<organism evidence="2">
    <name type="scientific">Siphoviridae sp. ct91l7</name>
    <dbReference type="NCBI Taxonomy" id="2826173"/>
    <lineage>
        <taxon>Viruses</taxon>
        <taxon>Duplodnaviria</taxon>
        <taxon>Heunggongvirae</taxon>
        <taxon>Uroviricota</taxon>
        <taxon>Caudoviricetes</taxon>
    </lineage>
</organism>
<dbReference type="EMBL" id="BK015008">
    <property type="protein sequence ID" value="DAD86807.1"/>
    <property type="molecule type" value="Genomic_DNA"/>
</dbReference>
<dbReference type="Pfam" id="PF19789">
    <property type="entry name" value="DUF6273"/>
    <property type="match status" value="1"/>
</dbReference>
<evidence type="ECO:0000313" key="2">
    <source>
        <dbReference type="EMBL" id="DAD86807.1"/>
    </source>
</evidence>
<proteinExistence type="predicted"/>